<reference evidence="2 3" key="2">
    <citation type="journal article" date="2008" name="Nature">
        <title>The Phaeodactylum genome reveals the evolutionary history of diatom genomes.</title>
        <authorList>
            <person name="Bowler C."/>
            <person name="Allen A.E."/>
            <person name="Badger J.H."/>
            <person name="Grimwood J."/>
            <person name="Jabbari K."/>
            <person name="Kuo A."/>
            <person name="Maheswari U."/>
            <person name="Martens C."/>
            <person name="Maumus F."/>
            <person name="Otillar R.P."/>
            <person name="Rayko E."/>
            <person name="Salamov A."/>
            <person name="Vandepoele K."/>
            <person name="Beszteri B."/>
            <person name="Gruber A."/>
            <person name="Heijde M."/>
            <person name="Katinka M."/>
            <person name="Mock T."/>
            <person name="Valentin K."/>
            <person name="Verret F."/>
            <person name="Berges J.A."/>
            <person name="Brownlee C."/>
            <person name="Cadoret J.P."/>
            <person name="Chiovitti A."/>
            <person name="Choi C.J."/>
            <person name="Coesel S."/>
            <person name="De Martino A."/>
            <person name="Detter J.C."/>
            <person name="Durkin C."/>
            <person name="Falciatore A."/>
            <person name="Fournet J."/>
            <person name="Haruta M."/>
            <person name="Huysman M.J."/>
            <person name="Jenkins B.D."/>
            <person name="Jiroutova K."/>
            <person name="Jorgensen R.E."/>
            <person name="Joubert Y."/>
            <person name="Kaplan A."/>
            <person name="Kroger N."/>
            <person name="Kroth P.G."/>
            <person name="La Roche J."/>
            <person name="Lindquist E."/>
            <person name="Lommer M."/>
            <person name="Martin-Jezequel V."/>
            <person name="Lopez P.J."/>
            <person name="Lucas S."/>
            <person name="Mangogna M."/>
            <person name="McGinnis K."/>
            <person name="Medlin L.K."/>
            <person name="Montsant A."/>
            <person name="Oudot-Le Secq M.P."/>
            <person name="Napoli C."/>
            <person name="Obornik M."/>
            <person name="Parker M.S."/>
            <person name="Petit J.L."/>
            <person name="Porcel B.M."/>
            <person name="Poulsen N."/>
            <person name="Robison M."/>
            <person name="Rychlewski L."/>
            <person name="Rynearson T.A."/>
            <person name="Schmutz J."/>
            <person name="Shapiro H."/>
            <person name="Siaut M."/>
            <person name="Stanley M."/>
            <person name="Sussman M.R."/>
            <person name="Taylor A.R."/>
            <person name="Vardi A."/>
            <person name="von Dassow P."/>
            <person name="Vyverman W."/>
            <person name="Willis A."/>
            <person name="Wyrwicz L.S."/>
            <person name="Rokhsar D.S."/>
            <person name="Weissenbach J."/>
            <person name="Armbrust E.V."/>
            <person name="Green B.R."/>
            <person name="Van de Peer Y."/>
            <person name="Grigoriev I.V."/>
        </authorList>
    </citation>
    <scope>NUCLEOTIDE SEQUENCE [LARGE SCALE GENOMIC DNA]</scope>
    <source>
        <strain evidence="2 3">CCMP1335</strain>
    </source>
</reference>
<dbReference type="RefSeq" id="XP_002292251.1">
    <property type="nucleotide sequence ID" value="XM_002292215.1"/>
</dbReference>
<evidence type="ECO:0000256" key="1">
    <source>
        <dbReference type="SAM" id="SignalP"/>
    </source>
</evidence>
<protein>
    <submittedName>
        <fullName evidence="2">Uncharacterized protein</fullName>
    </submittedName>
</protein>
<gene>
    <name evidence="2" type="ORF">THAPSDRAFT_8014</name>
</gene>
<dbReference type="eggNOG" id="ENOG502QRWE">
    <property type="taxonomic scope" value="Eukaryota"/>
</dbReference>
<name>B8C858_THAPS</name>
<organism evidence="2 3">
    <name type="scientific">Thalassiosira pseudonana</name>
    <name type="common">Marine diatom</name>
    <name type="synonym">Cyclotella nana</name>
    <dbReference type="NCBI Taxonomy" id="35128"/>
    <lineage>
        <taxon>Eukaryota</taxon>
        <taxon>Sar</taxon>
        <taxon>Stramenopiles</taxon>
        <taxon>Ochrophyta</taxon>
        <taxon>Bacillariophyta</taxon>
        <taxon>Coscinodiscophyceae</taxon>
        <taxon>Thalassiosirophycidae</taxon>
        <taxon>Thalassiosirales</taxon>
        <taxon>Thalassiosiraceae</taxon>
        <taxon>Thalassiosira</taxon>
    </lineage>
</organism>
<dbReference type="EMBL" id="CM000645">
    <property type="protein sequence ID" value="EED90226.1"/>
    <property type="molecule type" value="Genomic_DNA"/>
</dbReference>
<dbReference type="PANTHER" id="PTHR34044">
    <property type="entry name" value="NUCLEAR PROTEIN"/>
    <property type="match status" value="1"/>
</dbReference>
<dbReference type="HOGENOM" id="CLU_069934_0_0_1"/>
<dbReference type="AlphaFoldDB" id="B8C858"/>
<dbReference type="STRING" id="35128.B8C858"/>
<evidence type="ECO:0000313" key="3">
    <source>
        <dbReference type="Proteomes" id="UP000001449"/>
    </source>
</evidence>
<keyword evidence="1" id="KW-0732">Signal</keyword>
<dbReference type="PaxDb" id="35128-Thaps8014"/>
<dbReference type="GeneID" id="7443542"/>
<dbReference type="OMA" id="YSRAVSH"/>
<feature type="signal peptide" evidence="1">
    <location>
        <begin position="1"/>
        <end position="22"/>
    </location>
</feature>
<proteinExistence type="predicted"/>
<accession>B8C858</accession>
<dbReference type="PANTHER" id="PTHR34044:SF1">
    <property type="entry name" value="NUCLEAR PROTEIN"/>
    <property type="match status" value="1"/>
</dbReference>
<dbReference type="KEGG" id="tps:THAPSDRAFT_8014"/>
<reference evidence="2 3" key="1">
    <citation type="journal article" date="2004" name="Science">
        <title>The genome of the diatom Thalassiosira pseudonana: ecology, evolution, and metabolism.</title>
        <authorList>
            <person name="Armbrust E.V."/>
            <person name="Berges J.A."/>
            <person name="Bowler C."/>
            <person name="Green B.R."/>
            <person name="Martinez D."/>
            <person name="Putnam N.H."/>
            <person name="Zhou S."/>
            <person name="Allen A.E."/>
            <person name="Apt K.E."/>
            <person name="Bechner M."/>
            <person name="Brzezinski M.A."/>
            <person name="Chaal B.K."/>
            <person name="Chiovitti A."/>
            <person name="Davis A.K."/>
            <person name="Demarest M.S."/>
            <person name="Detter J.C."/>
            <person name="Glavina T."/>
            <person name="Goodstein D."/>
            <person name="Hadi M.Z."/>
            <person name="Hellsten U."/>
            <person name="Hildebrand M."/>
            <person name="Jenkins B.D."/>
            <person name="Jurka J."/>
            <person name="Kapitonov V.V."/>
            <person name="Kroger N."/>
            <person name="Lau W.W."/>
            <person name="Lane T.W."/>
            <person name="Larimer F.W."/>
            <person name="Lippmeier J.C."/>
            <person name="Lucas S."/>
            <person name="Medina M."/>
            <person name="Montsant A."/>
            <person name="Obornik M."/>
            <person name="Parker M.S."/>
            <person name="Palenik B."/>
            <person name="Pazour G.J."/>
            <person name="Richardson P.M."/>
            <person name="Rynearson T.A."/>
            <person name="Saito M.A."/>
            <person name="Schwartz D.C."/>
            <person name="Thamatrakoln K."/>
            <person name="Valentin K."/>
            <person name="Vardi A."/>
            <person name="Wilkerson F.P."/>
            <person name="Rokhsar D.S."/>
        </authorList>
    </citation>
    <scope>NUCLEOTIDE SEQUENCE [LARGE SCALE GENOMIC DNA]</scope>
    <source>
        <strain evidence="2 3">CCMP1335</strain>
    </source>
</reference>
<dbReference type="InParanoid" id="B8C858"/>
<dbReference type="Proteomes" id="UP000001449">
    <property type="component" value="Chromosome 9"/>
</dbReference>
<evidence type="ECO:0000313" key="2">
    <source>
        <dbReference type="EMBL" id="EED90226.1"/>
    </source>
</evidence>
<keyword evidence="3" id="KW-1185">Reference proteome</keyword>
<sequence>MKLSTAFPALLAFSMYTTSAQGFSSSAPSSCTTSSCRQTTQLSATDTIVIGGGRIGSLISNDAKLLGRNDSVASSIDPNGEGPIFIATRNDVLESIVEDCPESRRKDLVFLQNGYLDNFLASKDLLSNTQALLYLSVTAKGVDPVDGITTVNPEGLTAATGVHAQAFADRLATLGLKCNVVSTEDYRPAMFEKLIWISTYMLVGTAKNCKSVGQAGSDHKHLVENIISELVAAVSAKEGIAFQEGTIERLAAYTDVVTDFPCGVKEFEWRNKYFYDLGDEACPLHNGLLRECAEEGKIGFELP</sequence>
<feature type="chain" id="PRO_5002869145" evidence="1">
    <location>
        <begin position="23"/>
        <end position="303"/>
    </location>
</feature>